<organism evidence="1">
    <name type="scientific">Brugia malayi</name>
    <name type="common">Filarial nematode worm</name>
    <dbReference type="NCBI Taxonomy" id="6279"/>
    <lineage>
        <taxon>Eukaryota</taxon>
        <taxon>Metazoa</taxon>
        <taxon>Ecdysozoa</taxon>
        <taxon>Nematoda</taxon>
        <taxon>Chromadorea</taxon>
        <taxon>Rhabditida</taxon>
        <taxon>Spirurina</taxon>
        <taxon>Spiruromorpha</taxon>
        <taxon>Filarioidea</taxon>
        <taxon>Onchocercidae</taxon>
        <taxon>Brugia</taxon>
    </lineage>
</organism>
<accession>A8PD93</accession>
<proteinExistence type="predicted"/>
<dbReference type="EMBL" id="DS239071">
    <property type="protein sequence ID" value="EDP35207.1"/>
    <property type="molecule type" value="Genomic_DNA"/>
</dbReference>
<evidence type="ECO:0000313" key="1">
    <source>
        <dbReference type="EMBL" id="EDP35207.1"/>
    </source>
</evidence>
<protein>
    <submittedName>
        <fullName evidence="1">Uncharacterized protein</fullName>
    </submittedName>
</protein>
<sequence length="29" mass="3433">MGMTWVRVDMVWVTDSYGMAYGQVWWGYG</sequence>
<name>A8PD93_BRUMA</name>
<gene>
    <name evidence="1" type="ORF">Bm1_22455</name>
</gene>
<reference evidence="1" key="1">
    <citation type="journal article" date="2007" name="Science">
        <title>Draft genome of the filarial nematode parasite Brugia malayi.</title>
        <authorList>
            <person name="Ghedin E."/>
            <person name="Wang S."/>
            <person name="Spiro D."/>
            <person name="Caler E."/>
            <person name="Zhao Q."/>
            <person name="Crabtree J."/>
            <person name="Allen J.E."/>
            <person name="Delcher A.L."/>
            <person name="Guiliano D.B."/>
            <person name="Miranda-Saavedra D."/>
            <person name="Angiuoli S.V."/>
            <person name="Creasy T."/>
            <person name="Amedeo P."/>
            <person name="Haas B."/>
            <person name="El-Sayed N.M."/>
            <person name="Wortman J.R."/>
            <person name="Feldblyum T."/>
            <person name="Tallon L."/>
            <person name="Schatz M."/>
            <person name="Shumway M."/>
            <person name="Koo H."/>
            <person name="Salzberg S.L."/>
            <person name="Schobel S."/>
            <person name="Pertea M."/>
            <person name="Pop M."/>
            <person name="White O."/>
            <person name="Barton G.J."/>
            <person name="Carlow C.K."/>
            <person name="Crawford M.J."/>
            <person name="Daub J."/>
            <person name="Dimmic M.W."/>
            <person name="Estes C.F."/>
            <person name="Foster J.M."/>
            <person name="Ganatra M."/>
            <person name="Gregory W.F."/>
            <person name="Johnson N.M."/>
            <person name="Jin J."/>
            <person name="Komuniecki R."/>
            <person name="Korf I."/>
            <person name="Kumar S."/>
            <person name="Laney S."/>
            <person name="Li B.W."/>
            <person name="Li W."/>
            <person name="Lindblom T.H."/>
            <person name="Lustigman S."/>
            <person name="Ma D."/>
            <person name="Maina C.V."/>
            <person name="Martin D.M."/>
            <person name="McCarter J.P."/>
            <person name="McReynolds L."/>
            <person name="Mitreva M."/>
            <person name="Nutman T.B."/>
            <person name="Parkinson J."/>
            <person name="Peregrin-Alvarez J.M."/>
            <person name="Poole C."/>
            <person name="Ren Q."/>
            <person name="Saunders L."/>
            <person name="Sluder A.E."/>
            <person name="Smith K."/>
            <person name="Stanke M."/>
            <person name="Unnasch T.R."/>
            <person name="Ware J."/>
            <person name="Wei A.D."/>
            <person name="Weil G."/>
            <person name="Williams D.J."/>
            <person name="Zhang Y."/>
            <person name="Williams S.A."/>
            <person name="Fraser-Liggett C."/>
            <person name="Slatko B."/>
            <person name="Blaxter M.L."/>
            <person name="Scott A.L."/>
        </authorList>
    </citation>
    <scope>NUCLEOTIDE SEQUENCE [LARGE SCALE GENOMIC DNA]</scope>
</reference>
<dbReference type="AlphaFoldDB" id="A8PD93"/>